<reference evidence="7" key="1">
    <citation type="journal article" date="2009" name="Science">
        <title>The B73 maize genome: complexity, diversity, and dynamics.</title>
        <authorList>
            <person name="Schnable P.S."/>
            <person name="Ware D."/>
            <person name="Fulton R.S."/>
            <person name="Stein J.C."/>
            <person name="Wei F."/>
            <person name="Pasternak S."/>
            <person name="Liang C."/>
            <person name="Zhang J."/>
            <person name="Fulton L."/>
            <person name="Graves T.A."/>
            <person name="Minx P."/>
            <person name="Reily A.D."/>
            <person name="Courtney L."/>
            <person name="Kruchowski S.S."/>
            <person name="Tomlinson C."/>
            <person name="Strong C."/>
            <person name="Delehaunty K."/>
            <person name="Fronick C."/>
            <person name="Courtney B."/>
            <person name="Rock S.M."/>
            <person name="Belter E."/>
            <person name="Du F."/>
            <person name="Kim K."/>
            <person name="Abbott R.M."/>
            <person name="Cotton M."/>
            <person name="Levy A."/>
            <person name="Marchetto P."/>
            <person name="Ochoa K."/>
            <person name="Jackson S.M."/>
            <person name="Gillam B."/>
            <person name="Chen W."/>
            <person name="Yan L."/>
            <person name="Higginbotham J."/>
            <person name="Cardenas M."/>
            <person name="Waligorski J."/>
            <person name="Applebaum E."/>
            <person name="Phelps L."/>
            <person name="Falcone J."/>
            <person name="Kanchi K."/>
            <person name="Thane T."/>
            <person name="Scimone A."/>
            <person name="Thane N."/>
            <person name="Henke J."/>
            <person name="Wang T."/>
            <person name="Ruppert J."/>
            <person name="Shah N."/>
            <person name="Rotter K."/>
            <person name="Hodges J."/>
            <person name="Ingenthron E."/>
            <person name="Cordes M."/>
            <person name="Kohlberg S."/>
            <person name="Sgro J."/>
            <person name="Delgado B."/>
            <person name="Mead K."/>
            <person name="Chinwalla A."/>
            <person name="Leonard S."/>
            <person name="Crouse K."/>
            <person name="Collura K."/>
            <person name="Kudrna D."/>
            <person name="Currie J."/>
            <person name="He R."/>
            <person name="Angelova A."/>
            <person name="Rajasekar S."/>
            <person name="Mueller T."/>
            <person name="Lomeli R."/>
            <person name="Scara G."/>
            <person name="Ko A."/>
            <person name="Delaney K."/>
            <person name="Wissotski M."/>
            <person name="Lopez G."/>
            <person name="Campos D."/>
            <person name="Braidotti M."/>
            <person name="Ashley E."/>
            <person name="Golser W."/>
            <person name="Kim H."/>
            <person name="Lee S."/>
            <person name="Lin J."/>
            <person name="Dujmic Z."/>
            <person name="Kim W."/>
            <person name="Talag J."/>
            <person name="Zuccolo A."/>
            <person name="Fan C."/>
            <person name="Sebastian A."/>
            <person name="Kramer M."/>
            <person name="Spiegel L."/>
            <person name="Nascimento L."/>
            <person name="Zutavern T."/>
            <person name="Miller B."/>
            <person name="Ambroise C."/>
            <person name="Muller S."/>
            <person name="Spooner W."/>
            <person name="Narechania A."/>
            <person name="Ren L."/>
            <person name="Wei S."/>
            <person name="Kumari S."/>
            <person name="Faga B."/>
            <person name="Levy M.J."/>
            <person name="McMahan L."/>
            <person name="Van Buren P."/>
            <person name="Vaughn M.W."/>
            <person name="Ying K."/>
            <person name="Yeh C.-T."/>
            <person name="Emrich S.J."/>
            <person name="Jia Y."/>
            <person name="Kalyanaraman A."/>
            <person name="Hsia A.-P."/>
            <person name="Barbazuk W.B."/>
            <person name="Baucom R.S."/>
            <person name="Brutnell T.P."/>
            <person name="Carpita N.C."/>
            <person name="Chaparro C."/>
            <person name="Chia J.-M."/>
            <person name="Deragon J.-M."/>
            <person name="Estill J.C."/>
            <person name="Fu Y."/>
            <person name="Jeddeloh J.A."/>
            <person name="Han Y."/>
            <person name="Lee H."/>
            <person name="Li P."/>
            <person name="Lisch D.R."/>
            <person name="Liu S."/>
            <person name="Liu Z."/>
            <person name="Nagel D.H."/>
            <person name="McCann M.C."/>
            <person name="SanMiguel P."/>
            <person name="Myers A.M."/>
            <person name="Nettleton D."/>
            <person name="Nguyen J."/>
            <person name="Penning B.W."/>
            <person name="Ponnala L."/>
            <person name="Schneider K.L."/>
            <person name="Schwartz D.C."/>
            <person name="Sharma A."/>
            <person name="Soderlund C."/>
            <person name="Springer N.M."/>
            <person name="Sun Q."/>
            <person name="Wang H."/>
            <person name="Waterman M."/>
            <person name="Westerman R."/>
            <person name="Wolfgruber T.K."/>
            <person name="Yang L."/>
            <person name="Yu Y."/>
            <person name="Zhang L."/>
            <person name="Zhou S."/>
            <person name="Zhu Q."/>
            <person name="Bennetzen J.L."/>
            <person name="Dawe R.K."/>
            <person name="Jiang J."/>
            <person name="Jiang N."/>
            <person name="Presting G.G."/>
            <person name="Wessler S.R."/>
            <person name="Aluru S."/>
            <person name="Martienssen R.A."/>
            <person name="Clifton S.W."/>
            <person name="McCombie W.R."/>
            <person name="Wing R.A."/>
            <person name="Wilson R.K."/>
        </authorList>
    </citation>
    <scope>NUCLEOTIDE SEQUENCE [LARGE SCALE GENOMIC DNA]</scope>
    <source>
        <strain evidence="7">cv. B73</strain>
    </source>
</reference>
<feature type="compositionally biased region" description="Pro residues" evidence="3">
    <location>
        <begin position="14"/>
        <end position="30"/>
    </location>
</feature>
<dbReference type="Proteomes" id="UP000007305">
    <property type="component" value="Chromosome 8"/>
</dbReference>
<feature type="region of interest" description="Disordered" evidence="3">
    <location>
        <begin position="126"/>
        <end position="160"/>
    </location>
</feature>
<name>A0A804QUB4_MAIZE</name>
<organism evidence="6 7">
    <name type="scientific">Zea mays</name>
    <name type="common">Maize</name>
    <dbReference type="NCBI Taxonomy" id="4577"/>
    <lineage>
        <taxon>Eukaryota</taxon>
        <taxon>Viridiplantae</taxon>
        <taxon>Streptophyta</taxon>
        <taxon>Embryophyta</taxon>
        <taxon>Tracheophyta</taxon>
        <taxon>Spermatophyta</taxon>
        <taxon>Magnoliopsida</taxon>
        <taxon>Liliopsida</taxon>
        <taxon>Poales</taxon>
        <taxon>Poaceae</taxon>
        <taxon>PACMAD clade</taxon>
        <taxon>Panicoideae</taxon>
        <taxon>Andropogonodae</taxon>
        <taxon>Andropogoneae</taxon>
        <taxon>Tripsacinae</taxon>
        <taxon>Zea</taxon>
    </lineage>
</organism>
<dbReference type="PROSITE" id="PS50084">
    <property type="entry name" value="KH_TYPE_1"/>
    <property type="match status" value="1"/>
</dbReference>
<evidence type="ECO:0000313" key="6">
    <source>
        <dbReference type="EnsemblPlants" id="Zm00001eb365430_P001"/>
    </source>
</evidence>
<evidence type="ECO:0000313" key="7">
    <source>
        <dbReference type="Proteomes" id="UP000007305"/>
    </source>
</evidence>
<keyword evidence="4" id="KW-0812">Transmembrane</keyword>
<dbReference type="PANTHER" id="PTHR10288">
    <property type="entry name" value="KH DOMAIN CONTAINING RNA BINDING PROTEIN"/>
    <property type="match status" value="1"/>
</dbReference>
<reference evidence="6" key="2">
    <citation type="submission" date="2019-07" db="EMBL/GenBank/DDBJ databases">
        <authorList>
            <person name="Seetharam A."/>
            <person name="Woodhouse M."/>
            <person name="Cannon E."/>
        </authorList>
    </citation>
    <scope>NUCLEOTIDE SEQUENCE [LARGE SCALE GENOMIC DNA]</scope>
    <source>
        <strain evidence="6">cv. B73</strain>
    </source>
</reference>
<reference evidence="6" key="3">
    <citation type="submission" date="2021-05" db="UniProtKB">
        <authorList>
            <consortium name="EnsemblPlants"/>
        </authorList>
    </citation>
    <scope>IDENTIFICATION</scope>
    <source>
        <strain evidence="6">cv. B73</strain>
    </source>
</reference>
<evidence type="ECO:0000256" key="4">
    <source>
        <dbReference type="SAM" id="Phobius"/>
    </source>
</evidence>
<evidence type="ECO:0000256" key="2">
    <source>
        <dbReference type="PROSITE-ProRule" id="PRU00117"/>
    </source>
</evidence>
<feature type="region of interest" description="Disordered" evidence="3">
    <location>
        <begin position="1"/>
        <end position="96"/>
    </location>
</feature>
<dbReference type="InterPro" id="IPR004087">
    <property type="entry name" value="KH_dom"/>
</dbReference>
<protein>
    <recommendedName>
        <fullName evidence="5">K Homology domain-containing protein</fullName>
    </recommendedName>
</protein>
<proteinExistence type="predicted"/>
<keyword evidence="4" id="KW-0472">Membrane</keyword>
<evidence type="ECO:0000259" key="5">
    <source>
        <dbReference type="SMART" id="SM00322"/>
    </source>
</evidence>
<feature type="compositionally biased region" description="Polar residues" evidence="3">
    <location>
        <begin position="1"/>
        <end position="10"/>
    </location>
</feature>
<accession>A0A804QUB4</accession>
<dbReference type="InterPro" id="IPR036612">
    <property type="entry name" value="KH_dom_type_1_sf"/>
</dbReference>
<feature type="region of interest" description="Disordered" evidence="3">
    <location>
        <begin position="324"/>
        <end position="345"/>
    </location>
</feature>
<evidence type="ECO:0000256" key="3">
    <source>
        <dbReference type="SAM" id="MobiDB-lite"/>
    </source>
</evidence>
<feature type="compositionally biased region" description="Polar residues" evidence="3">
    <location>
        <begin position="151"/>
        <end position="160"/>
    </location>
</feature>
<keyword evidence="4" id="KW-1133">Transmembrane helix</keyword>
<dbReference type="EnsemblPlants" id="Zm00001eb365430_T001">
    <property type="protein sequence ID" value="Zm00001eb365430_P001"/>
    <property type="gene ID" value="Zm00001eb365430"/>
</dbReference>
<dbReference type="GO" id="GO:0003723">
    <property type="term" value="F:RNA binding"/>
    <property type="evidence" value="ECO:0007669"/>
    <property type="project" value="UniProtKB-UniRule"/>
</dbReference>
<keyword evidence="7" id="KW-1185">Reference proteome</keyword>
<dbReference type="SUPFAM" id="SSF54791">
    <property type="entry name" value="Eukaryotic type KH-domain (KH-domain type I)"/>
    <property type="match status" value="1"/>
</dbReference>
<dbReference type="Gene3D" id="3.30.1370.10">
    <property type="entry name" value="K Homology domain, type 1"/>
    <property type="match status" value="1"/>
</dbReference>
<dbReference type="InterPro" id="IPR004088">
    <property type="entry name" value="KH_dom_type_1"/>
</dbReference>
<dbReference type="SMART" id="SM00322">
    <property type="entry name" value="KH"/>
    <property type="match status" value="1"/>
</dbReference>
<keyword evidence="2" id="KW-0694">RNA-binding</keyword>
<dbReference type="AlphaFoldDB" id="A0A804QUB4"/>
<feature type="transmembrane region" description="Helical" evidence="4">
    <location>
        <begin position="233"/>
        <end position="255"/>
    </location>
</feature>
<dbReference type="Gramene" id="Zm00001eb365430_T001">
    <property type="protein sequence ID" value="Zm00001eb365430_P001"/>
    <property type="gene ID" value="Zm00001eb365430"/>
</dbReference>
<dbReference type="Pfam" id="PF00013">
    <property type="entry name" value="KH_1"/>
    <property type="match status" value="1"/>
</dbReference>
<dbReference type="CDD" id="cd00105">
    <property type="entry name" value="KH-I"/>
    <property type="match status" value="1"/>
</dbReference>
<evidence type="ECO:0000256" key="1">
    <source>
        <dbReference type="ARBA" id="ARBA00022737"/>
    </source>
</evidence>
<keyword evidence="1" id="KW-0677">Repeat</keyword>
<dbReference type="InParanoid" id="A0A804QUB4"/>
<feature type="domain" description="K Homology" evidence="5">
    <location>
        <begin position="162"/>
        <end position="235"/>
    </location>
</feature>
<sequence>MPTSVRNQLQRPAECPPAPRKPVWAPPLPSTPANKRSRPSPPSSAAPARRDFFPVARPHHRVPRPAAQEADPRGVTLARRTGRRGSGESVSTDDLLPALSTTPAPIALLRGGCFFAQYPFSSSASFSSSLGAHGHGDQQCARRRHRGRLSSAPQYSSYGGYQGTSKKIEIPNGRVGVIIGKAGETIRYIQLQSGAKIQVTRDHEAEPGALTRQVELSGKPEQLSKAEQLIKEVLAEVLLIMLTAFCFVLVILQLISEVTSEVTIRAGDTSTERTVHIDDTQEQIEAAKQLISEVTTYKEKGKVPDRFRKLQHAHHGRAEFTGCASPTGLLDSRDPYDLQQPQIGE</sequence>